<dbReference type="HOGENOM" id="CLU_3009121_0_0_6"/>
<organism evidence="1 2">
    <name type="scientific">Methylomonas methanica (strain DSM 25384 / MC09)</name>
    <dbReference type="NCBI Taxonomy" id="857087"/>
    <lineage>
        <taxon>Bacteria</taxon>
        <taxon>Pseudomonadati</taxon>
        <taxon>Pseudomonadota</taxon>
        <taxon>Gammaproteobacteria</taxon>
        <taxon>Methylococcales</taxon>
        <taxon>Methylococcaceae</taxon>
        <taxon>Methylomonas</taxon>
    </lineage>
</organism>
<dbReference type="Proteomes" id="UP000008888">
    <property type="component" value="Chromosome"/>
</dbReference>
<sequence length="56" mass="6836">MKNELKCKQTLKVYGHLHISFYIFKPYAMQHACSIISKYLADLVFHRTWTWTWTWA</sequence>
<reference evidence="1 2" key="1">
    <citation type="journal article" date="2011" name="J. Bacteriol.">
        <title>Complete Genome Sequence of the Aerobic Marine Methanotroph Methylomonas methanica MC09.</title>
        <authorList>
            <person name="Boden R."/>
            <person name="Cunliffe M."/>
            <person name="Scanlan J."/>
            <person name="Moussard H."/>
            <person name="Kits K.D."/>
            <person name="Klotz M.G."/>
            <person name="Jetten M.S."/>
            <person name="Vuilleumier S."/>
            <person name="Han J."/>
            <person name="Peters L."/>
            <person name="Mikhailova N."/>
            <person name="Teshima H."/>
            <person name="Tapia R."/>
            <person name="Kyrpides N."/>
            <person name="Ivanova N."/>
            <person name="Pagani I."/>
            <person name="Cheng J.F."/>
            <person name="Goodwin L."/>
            <person name="Han C."/>
            <person name="Hauser L."/>
            <person name="Land M.L."/>
            <person name="Lapidus A."/>
            <person name="Lucas S."/>
            <person name="Pitluck S."/>
            <person name="Woyke T."/>
            <person name="Stein L."/>
            <person name="Murrell J.C."/>
        </authorList>
    </citation>
    <scope>NUCLEOTIDE SEQUENCE [LARGE SCALE GENOMIC DNA]</scope>
    <source>
        <strain evidence="1 2">MC09</strain>
    </source>
</reference>
<keyword evidence="2" id="KW-1185">Reference proteome</keyword>
<gene>
    <name evidence="1" type="ordered locus">Metme_1167</name>
</gene>
<proteinExistence type="predicted"/>
<evidence type="ECO:0000313" key="2">
    <source>
        <dbReference type="Proteomes" id="UP000008888"/>
    </source>
</evidence>
<dbReference type="AlphaFoldDB" id="F9ZWC6"/>
<name>F9ZWC6_METMM</name>
<reference key="2">
    <citation type="submission" date="2011-05" db="EMBL/GenBank/DDBJ databases">
        <title>Complete genome sequence of the aerobic marine methanotroph Methylomonas methanica MC09.</title>
        <authorList>
            <person name="Boden R."/>
            <person name="Cunliffe M."/>
            <person name="Scanlan J."/>
            <person name="Moussard H."/>
            <person name="Kits K.D."/>
            <person name="Klotz M."/>
            <person name="Jetten M."/>
            <person name="Vuilleumier S."/>
            <person name="Han J."/>
            <person name="Peters L."/>
            <person name="Mikhailova N."/>
            <person name="Teshima H."/>
            <person name="Tapia R."/>
            <person name="Kyrpides N."/>
            <person name="Ivanova N."/>
            <person name="Pagani I."/>
            <person name="Cheng J.-F."/>
            <person name="Goodwin L."/>
            <person name="Han C."/>
            <person name="Hauser L."/>
            <person name="Land M."/>
            <person name="Lapidus A."/>
            <person name="Lucas S."/>
            <person name="Pitluck S."/>
            <person name="Woyke T."/>
            <person name="Stein L.Y."/>
            <person name="Murrell C."/>
        </authorList>
    </citation>
    <scope>NUCLEOTIDE SEQUENCE</scope>
    <source>
        <strain>MC09</strain>
    </source>
</reference>
<accession>F9ZWC6</accession>
<dbReference type="EMBL" id="CP002738">
    <property type="protein sequence ID" value="AEF99595.1"/>
    <property type="molecule type" value="Genomic_DNA"/>
</dbReference>
<dbReference type="KEGG" id="mmt:Metme_1167"/>
<dbReference type="STRING" id="857087.Metme_1167"/>
<evidence type="ECO:0000313" key="1">
    <source>
        <dbReference type="EMBL" id="AEF99595.1"/>
    </source>
</evidence>
<reference evidence="2" key="3">
    <citation type="submission" date="2011-05" db="EMBL/GenBank/DDBJ databases">
        <title>Complete sequence of Methylomonas methanica MC09.</title>
        <authorList>
            <consortium name="US DOE Joint Genome Institute"/>
            <person name="Lucas S."/>
            <person name="Han J."/>
            <person name="Lapidus A."/>
            <person name="Cheng J.-F."/>
            <person name="Goodwin L."/>
            <person name="Pitluck S."/>
            <person name="Peters L."/>
            <person name="Mikhailova N."/>
            <person name="Teshima H."/>
            <person name="Han C."/>
            <person name="Tapia R."/>
            <person name="Land M."/>
            <person name="Hauser L."/>
            <person name="Kyrpides N."/>
            <person name="Ivanova N."/>
            <person name="Pagani I."/>
            <person name="Stein L."/>
            <person name="Woyke T."/>
        </authorList>
    </citation>
    <scope>NUCLEOTIDE SEQUENCE [LARGE SCALE GENOMIC DNA]</scope>
    <source>
        <strain evidence="2">MC09</strain>
    </source>
</reference>
<protein>
    <submittedName>
        <fullName evidence="1">Uncharacterized protein</fullName>
    </submittedName>
</protein>